<dbReference type="InterPro" id="IPR013783">
    <property type="entry name" value="Ig-like_fold"/>
</dbReference>
<dbReference type="Proteomes" id="UP000316079">
    <property type="component" value="Unassembled WGS sequence"/>
</dbReference>
<dbReference type="GO" id="GO:0042101">
    <property type="term" value="C:T cell receptor complex"/>
    <property type="evidence" value="ECO:0007669"/>
    <property type="project" value="UniProtKB-KW"/>
</dbReference>
<feature type="domain" description="Ig-like" evidence="6">
    <location>
        <begin position="11"/>
        <end position="99"/>
    </location>
</feature>
<comment type="caution">
    <text evidence="7">The sequence shown here is derived from an EMBL/GenBank/DDBJ whole genome shotgun (WGS) entry which is preliminary data.</text>
</comment>
<evidence type="ECO:0000256" key="3">
    <source>
        <dbReference type="ARBA" id="ARBA00023170"/>
    </source>
</evidence>
<dbReference type="InterPro" id="IPR036179">
    <property type="entry name" value="Ig-like_dom_sf"/>
</dbReference>
<evidence type="ECO:0000256" key="5">
    <source>
        <dbReference type="ARBA" id="ARBA00043266"/>
    </source>
</evidence>
<dbReference type="PANTHER" id="PTHR19367">
    <property type="entry name" value="T-CELL RECEPTOR ALPHA CHAIN V REGION"/>
    <property type="match status" value="1"/>
</dbReference>
<evidence type="ECO:0000313" key="8">
    <source>
        <dbReference type="Proteomes" id="UP000316079"/>
    </source>
</evidence>
<organism evidence="7 8">
    <name type="scientific">Danionella cerebrum</name>
    <dbReference type="NCBI Taxonomy" id="2873325"/>
    <lineage>
        <taxon>Eukaryota</taxon>
        <taxon>Metazoa</taxon>
        <taxon>Chordata</taxon>
        <taxon>Craniata</taxon>
        <taxon>Vertebrata</taxon>
        <taxon>Euteleostomi</taxon>
        <taxon>Actinopterygii</taxon>
        <taxon>Neopterygii</taxon>
        <taxon>Teleostei</taxon>
        <taxon>Ostariophysi</taxon>
        <taxon>Cypriniformes</taxon>
        <taxon>Danionidae</taxon>
        <taxon>Danioninae</taxon>
        <taxon>Danionella</taxon>
    </lineage>
</organism>
<keyword evidence="8" id="KW-1185">Reference proteome</keyword>
<dbReference type="InterPro" id="IPR007110">
    <property type="entry name" value="Ig-like_dom"/>
</dbReference>
<dbReference type="AlphaFoldDB" id="A0A553RQ13"/>
<protein>
    <recommendedName>
        <fullName evidence="6">Ig-like domain-containing protein</fullName>
    </recommendedName>
</protein>
<evidence type="ECO:0000256" key="1">
    <source>
        <dbReference type="ARBA" id="ARBA00022729"/>
    </source>
</evidence>
<gene>
    <name evidence="7" type="ORF">DNTS_029952</name>
</gene>
<dbReference type="STRING" id="623744.A0A553RQ13"/>
<dbReference type="InterPro" id="IPR051287">
    <property type="entry name" value="TCR_variable_region"/>
</dbReference>
<evidence type="ECO:0000256" key="2">
    <source>
        <dbReference type="ARBA" id="ARBA00023130"/>
    </source>
</evidence>
<evidence type="ECO:0000259" key="6">
    <source>
        <dbReference type="PROSITE" id="PS50835"/>
    </source>
</evidence>
<dbReference type="PANTHER" id="PTHR19367:SF18">
    <property type="entry name" value="T CELL RECEPTOR ALPHA VARIABLE 16"/>
    <property type="match status" value="1"/>
</dbReference>
<keyword evidence="2" id="KW-1064">Adaptive immunity</keyword>
<reference evidence="7 8" key="1">
    <citation type="journal article" date="2019" name="Sci. Data">
        <title>Hybrid genome assembly and annotation of Danionella translucida.</title>
        <authorList>
            <person name="Kadobianskyi M."/>
            <person name="Schulze L."/>
            <person name="Schuelke M."/>
            <person name="Judkewitz B."/>
        </authorList>
    </citation>
    <scope>NUCLEOTIDE SEQUENCE [LARGE SCALE GENOMIC DNA]</scope>
    <source>
        <strain evidence="7 8">Bolton</strain>
    </source>
</reference>
<dbReference type="EMBL" id="SRMA01000856">
    <property type="protein sequence ID" value="TRZ04268.1"/>
    <property type="molecule type" value="Genomic_DNA"/>
</dbReference>
<evidence type="ECO:0000256" key="4">
    <source>
        <dbReference type="ARBA" id="ARBA00023319"/>
    </source>
</evidence>
<evidence type="ECO:0000313" key="7">
    <source>
        <dbReference type="EMBL" id="TRZ04268.1"/>
    </source>
</evidence>
<dbReference type="OrthoDB" id="9803478at2759"/>
<dbReference type="GO" id="GO:0002250">
    <property type="term" value="P:adaptive immune response"/>
    <property type="evidence" value="ECO:0007669"/>
    <property type="project" value="UniProtKB-KW"/>
</dbReference>
<dbReference type="PROSITE" id="PS50835">
    <property type="entry name" value="IG_LIKE"/>
    <property type="match status" value="1"/>
</dbReference>
<keyword evidence="5" id="KW-0391">Immunity</keyword>
<keyword evidence="5" id="KW-1279">T cell receptor</keyword>
<accession>A0A553RQ13</accession>
<dbReference type="InterPro" id="IPR013106">
    <property type="entry name" value="Ig_V-set"/>
</dbReference>
<dbReference type="SUPFAM" id="SSF48726">
    <property type="entry name" value="Immunoglobulin"/>
    <property type="match status" value="1"/>
</dbReference>
<keyword evidence="3" id="KW-0675">Receptor</keyword>
<sequence>MASGLGNVITPIQTQVFASERSSVTLSCNFNASGFTDYLHWYRQIGQSRPEFLVLTYSTTTEAQSSHEDTRFTVNIPKGGHVDLLLSTAAVADTAVYFCALQPTVKGNPCAPYNNQTQGNN</sequence>
<dbReference type="Pfam" id="PF07686">
    <property type="entry name" value="V-set"/>
    <property type="match status" value="1"/>
</dbReference>
<dbReference type="Gene3D" id="2.60.40.10">
    <property type="entry name" value="Immunoglobulins"/>
    <property type="match status" value="1"/>
</dbReference>
<proteinExistence type="predicted"/>
<name>A0A553RQ13_9TELE</name>
<keyword evidence="4" id="KW-0393">Immunoglobulin domain</keyword>
<keyword evidence="1" id="KW-0732">Signal</keyword>
<dbReference type="SMART" id="SM00406">
    <property type="entry name" value="IGv"/>
    <property type="match status" value="1"/>
</dbReference>